<feature type="transmembrane region" description="Helical" evidence="1">
    <location>
        <begin position="52"/>
        <end position="77"/>
    </location>
</feature>
<accession>A0A0D2GHJ0</accession>
<dbReference type="STRING" id="1429043.X474_09065"/>
<organism evidence="2 3">
    <name type="scientific">Dethiosulfatarculus sandiegensis</name>
    <dbReference type="NCBI Taxonomy" id="1429043"/>
    <lineage>
        <taxon>Bacteria</taxon>
        <taxon>Pseudomonadati</taxon>
        <taxon>Thermodesulfobacteriota</taxon>
        <taxon>Desulfarculia</taxon>
        <taxon>Desulfarculales</taxon>
        <taxon>Desulfarculaceae</taxon>
        <taxon>Dethiosulfatarculus</taxon>
    </lineage>
</organism>
<gene>
    <name evidence="2" type="ORF">X474_09065</name>
</gene>
<evidence type="ECO:0000313" key="2">
    <source>
        <dbReference type="EMBL" id="KIX14367.1"/>
    </source>
</evidence>
<keyword evidence="1" id="KW-0472">Membrane</keyword>
<sequence>MGKILNTVVCFFIFQVFIECRAMLCQKPGQSIFAVHGHNTAKKRGKMKTSRLLALGIVCAAATLFLGCGSPDAVSYYQNEEIMDDERSLNYQLTYNTNSNQMVFDEDSFTARFSVFPDKAYNFEFTLINKTDRPVVIDWNLINYIDLDGRPHSIITDNVQYGDPVTAQRPTRVQPQGTVSTLLRPADREERDGAMRLLPARHSGRPVVDSDDQLLMIMPIKVLGQVRNYRFSLPLGQVESDIPWDPAW</sequence>
<proteinExistence type="predicted"/>
<protein>
    <submittedName>
        <fullName evidence="2">Uncharacterized protein</fullName>
    </submittedName>
</protein>
<dbReference type="AlphaFoldDB" id="A0A0D2GHJ0"/>
<keyword evidence="1" id="KW-0812">Transmembrane</keyword>
<dbReference type="InParanoid" id="A0A0D2GHJ0"/>
<evidence type="ECO:0000256" key="1">
    <source>
        <dbReference type="SAM" id="Phobius"/>
    </source>
</evidence>
<reference evidence="2 3" key="1">
    <citation type="submission" date="2013-11" db="EMBL/GenBank/DDBJ databases">
        <title>Metagenomic analysis of a methanogenic consortium involved in long chain n-alkane degradation.</title>
        <authorList>
            <person name="Davidova I.A."/>
            <person name="Callaghan A.V."/>
            <person name="Wawrik B."/>
            <person name="Pruitt S."/>
            <person name="Marks C."/>
            <person name="Duncan K.E."/>
            <person name="Suflita J.M."/>
        </authorList>
    </citation>
    <scope>NUCLEOTIDE SEQUENCE [LARGE SCALE GENOMIC DNA]</scope>
    <source>
        <strain evidence="2 3">SPR</strain>
    </source>
</reference>
<name>A0A0D2GHJ0_9BACT</name>
<evidence type="ECO:0000313" key="3">
    <source>
        <dbReference type="Proteomes" id="UP000032233"/>
    </source>
</evidence>
<dbReference type="EMBL" id="AZAC01000011">
    <property type="protein sequence ID" value="KIX14367.1"/>
    <property type="molecule type" value="Genomic_DNA"/>
</dbReference>
<comment type="caution">
    <text evidence="2">The sequence shown here is derived from an EMBL/GenBank/DDBJ whole genome shotgun (WGS) entry which is preliminary data.</text>
</comment>
<keyword evidence="3" id="KW-1185">Reference proteome</keyword>
<keyword evidence="1" id="KW-1133">Transmembrane helix</keyword>
<dbReference type="Proteomes" id="UP000032233">
    <property type="component" value="Unassembled WGS sequence"/>
</dbReference>